<feature type="domain" description="Alpha/beta hydrolase fold-3" evidence="2">
    <location>
        <begin position="140"/>
        <end position="347"/>
    </location>
</feature>
<dbReference type="InterPro" id="IPR029058">
    <property type="entry name" value="AB_hydrolase_fold"/>
</dbReference>
<dbReference type="EMBL" id="JARAVY010000005">
    <property type="protein sequence ID" value="MDX2910265.1"/>
    <property type="molecule type" value="Genomic_DNA"/>
</dbReference>
<evidence type="ECO:0000256" key="1">
    <source>
        <dbReference type="ARBA" id="ARBA00022801"/>
    </source>
</evidence>
<evidence type="ECO:0000313" key="4">
    <source>
        <dbReference type="Proteomes" id="UP001271723"/>
    </source>
</evidence>
<comment type="caution">
    <text evidence="3">The sequence shown here is derived from an EMBL/GenBank/DDBJ whole genome shotgun (WGS) entry which is preliminary data.</text>
</comment>
<dbReference type="PANTHER" id="PTHR48081">
    <property type="entry name" value="AB HYDROLASE SUPERFAMILY PROTEIN C4A8.06C"/>
    <property type="match status" value="1"/>
</dbReference>
<name>A0ABU4L3D3_9ACTN</name>
<keyword evidence="4" id="KW-1185">Reference proteome</keyword>
<dbReference type="InterPro" id="IPR050300">
    <property type="entry name" value="GDXG_lipolytic_enzyme"/>
</dbReference>
<sequence>MGRDKVIGHSESIGSNPRTVRSEYLSPAVSAAAPRRFRRREQMAAADPFGALTTRPSLDPELAPVEEARGAFFPALTDETLLEIRRQIAAGSPGLDSEALTVGGRVRVEERKVAGPEGEPDITVLILSPAEDRGPKGGILSLHGGGMIMGGRRDHVSHLLPHVIDGSAVVVSVEYRLAPDHPDPAPVEDCYAGLVWTAKNAAELGIDPERIMITGVSGGGGLAAGTALLARDRAFPRLSHQILICPMLDDRFQTHSSRMVDREGVWDRHSNLYAWTSVLGERRGSPDVSPYAAPARAEDLSRLPRTYIDTGSAEGFRDEILSYAGRLSEAGVSVDLHMWGGGFHGFDMSVGDAAVSRASNATREEFIRRALDA</sequence>
<reference evidence="3 4" key="1">
    <citation type="journal article" date="2023" name="Microb. Genom.">
        <title>Mesoterricola silvestris gen. nov., sp. nov., Mesoterricola sediminis sp. nov., Geothrix oryzae sp. nov., Geothrix edaphica sp. nov., Geothrix rubra sp. nov., and Geothrix limicola sp. nov., six novel members of Acidobacteriota isolated from soils.</title>
        <authorList>
            <person name="Weisberg A.J."/>
            <person name="Pearce E."/>
            <person name="Kramer C.G."/>
            <person name="Chang J.H."/>
            <person name="Clarke C.R."/>
        </authorList>
    </citation>
    <scope>NUCLEOTIDE SEQUENCE [LARGE SCALE GENOMIC DNA]</scope>
    <source>
        <strain evidence="3 4">NRRL_B-2795</strain>
    </source>
</reference>
<proteinExistence type="predicted"/>
<evidence type="ECO:0000313" key="3">
    <source>
        <dbReference type="EMBL" id="MDX2910265.1"/>
    </source>
</evidence>
<dbReference type="PANTHER" id="PTHR48081:SF8">
    <property type="entry name" value="ALPHA_BETA HYDROLASE FOLD-3 DOMAIN-CONTAINING PROTEIN-RELATED"/>
    <property type="match status" value="1"/>
</dbReference>
<dbReference type="InterPro" id="IPR013094">
    <property type="entry name" value="AB_hydrolase_3"/>
</dbReference>
<gene>
    <name evidence="3" type="ORF">PV517_16315</name>
</gene>
<protein>
    <submittedName>
        <fullName evidence="3">Alpha/beta hydrolase</fullName>
    </submittedName>
</protein>
<evidence type="ECO:0000259" key="2">
    <source>
        <dbReference type="Pfam" id="PF07859"/>
    </source>
</evidence>
<dbReference type="GO" id="GO:0016787">
    <property type="term" value="F:hydrolase activity"/>
    <property type="evidence" value="ECO:0007669"/>
    <property type="project" value="UniProtKB-KW"/>
</dbReference>
<keyword evidence="1 3" id="KW-0378">Hydrolase</keyword>
<organism evidence="3 4">
    <name type="scientific">Streptomyces griseiscabiei</name>
    <dbReference type="NCBI Taxonomy" id="2993540"/>
    <lineage>
        <taxon>Bacteria</taxon>
        <taxon>Bacillati</taxon>
        <taxon>Actinomycetota</taxon>
        <taxon>Actinomycetes</taxon>
        <taxon>Kitasatosporales</taxon>
        <taxon>Streptomycetaceae</taxon>
        <taxon>Streptomyces</taxon>
    </lineage>
</organism>
<dbReference type="Proteomes" id="UP001271723">
    <property type="component" value="Unassembled WGS sequence"/>
</dbReference>
<dbReference type="SUPFAM" id="SSF53474">
    <property type="entry name" value="alpha/beta-Hydrolases"/>
    <property type="match status" value="1"/>
</dbReference>
<dbReference type="Gene3D" id="3.40.50.1820">
    <property type="entry name" value="alpha/beta hydrolase"/>
    <property type="match status" value="1"/>
</dbReference>
<dbReference type="Pfam" id="PF07859">
    <property type="entry name" value="Abhydrolase_3"/>
    <property type="match status" value="1"/>
</dbReference>
<accession>A0ABU4L3D3</accession>